<name>A0A2S7SV13_9BACT</name>
<evidence type="ECO:0000313" key="2">
    <source>
        <dbReference type="Proteomes" id="UP000239872"/>
    </source>
</evidence>
<accession>A0A2S7SV13</accession>
<gene>
    <name evidence="1" type="ORF">CJD36_010825</name>
</gene>
<keyword evidence="2" id="KW-1185">Reference proteome</keyword>
<protein>
    <submittedName>
        <fullName evidence="1">Porin</fullName>
    </submittedName>
</protein>
<dbReference type="OrthoDB" id="9771991at2"/>
<dbReference type="EMBL" id="PPSL01000003">
    <property type="protein sequence ID" value="PQJ10461.1"/>
    <property type="molecule type" value="Genomic_DNA"/>
</dbReference>
<dbReference type="AlphaFoldDB" id="A0A2S7SV13"/>
<organism evidence="1 2">
    <name type="scientific">Flavipsychrobacter stenotrophus</name>
    <dbReference type="NCBI Taxonomy" id="2077091"/>
    <lineage>
        <taxon>Bacteria</taxon>
        <taxon>Pseudomonadati</taxon>
        <taxon>Bacteroidota</taxon>
        <taxon>Chitinophagia</taxon>
        <taxon>Chitinophagales</taxon>
        <taxon>Chitinophagaceae</taxon>
        <taxon>Flavipsychrobacter</taxon>
    </lineage>
</organism>
<evidence type="ECO:0000313" key="1">
    <source>
        <dbReference type="EMBL" id="PQJ10461.1"/>
    </source>
</evidence>
<proteinExistence type="predicted"/>
<dbReference type="Proteomes" id="UP000239872">
    <property type="component" value="Unassembled WGS sequence"/>
</dbReference>
<reference evidence="1 2" key="1">
    <citation type="submission" date="2018-01" db="EMBL/GenBank/DDBJ databases">
        <title>A novel member of the phylum Bacteroidetes isolated from glacier ice.</title>
        <authorList>
            <person name="Liu Q."/>
            <person name="Xin Y.-H."/>
        </authorList>
    </citation>
    <scope>NUCLEOTIDE SEQUENCE [LARGE SCALE GENOMIC DNA]</scope>
    <source>
        <strain evidence="1 2">RB1R16</strain>
    </source>
</reference>
<sequence>MLLGFAQNVGAQAPATEYGTGLKISFNPESPKYLRFVFWNQLWCRSIDNNPGTSVNGESTATTNDVALRRVRMLAYAQLSPRYLILLHIGINNQTFSTGGGSGTSGIGGYGLGKKPQLFVHEAYNEYAVIPAIDALTKKVHKYNLYIGGGLHYCNGISRMTSCSTLNFLTIDAPIFNWPLLENTDQFGMQMGLYAKGRLGKIGYTVNVNKPYATAVLPTPGGAAVDNNGNSRAGFSGYFDYQFLEQEANVLPYRVGTYLGTKKVFNVGVGFYQNKNGVKLESKDSIISKHDIGILSADVFADLPVGPKEHNMAVTVYSVYYKNDFGKNYLRTTGIMNTGAKDDAFRGVAAMEGYGNSRVLMGTGSIWYTQAGFMLPREISKKFRLQPFAAYTYKNLDALNQVGNYWDAGANILLDGHNAKITLEYSNRQLYNSITKMTSGSKGEALAQLQIYL</sequence>
<comment type="caution">
    <text evidence="1">The sequence shown here is derived from an EMBL/GenBank/DDBJ whole genome shotgun (WGS) entry which is preliminary data.</text>
</comment>